<dbReference type="PANTHER" id="PTHR43510:SF1">
    <property type="entry name" value="AMINOTRANSFERASE FUNCTION, HYPOTHETICAL (EUROFUNG)"/>
    <property type="match status" value="1"/>
</dbReference>
<dbReference type="InterPro" id="IPR004839">
    <property type="entry name" value="Aminotransferase_I/II_large"/>
</dbReference>
<evidence type="ECO:0000256" key="1">
    <source>
        <dbReference type="RuleBase" id="RU000481"/>
    </source>
</evidence>
<reference evidence="3 4" key="1">
    <citation type="journal article" date="2014" name="World J. Microbiol. Biotechnol.">
        <title>Biodiversity and physiological characteristics of Antarctic and Arctic lichens-associated bacteria.</title>
        <authorList>
            <person name="Lee Y.M."/>
            <person name="Kim E.H."/>
            <person name="Lee H.K."/>
            <person name="Hong S.G."/>
        </authorList>
    </citation>
    <scope>NUCLEOTIDE SEQUENCE [LARGE SCALE GENOMIC DNA]</scope>
    <source>
        <strain evidence="3 4">PAMC 26569</strain>
    </source>
</reference>
<feature type="domain" description="Aminotransferase class I/classII large" evidence="2">
    <location>
        <begin position="43"/>
        <end position="345"/>
    </location>
</feature>
<dbReference type="RefSeq" id="WP_171837439.1">
    <property type="nucleotide sequence ID" value="NZ_CP053708.1"/>
</dbReference>
<dbReference type="Pfam" id="PF00155">
    <property type="entry name" value="Aminotran_1_2"/>
    <property type="match status" value="1"/>
</dbReference>
<dbReference type="SUPFAM" id="SSF53383">
    <property type="entry name" value="PLP-dependent transferases"/>
    <property type="match status" value="1"/>
</dbReference>
<keyword evidence="1 3" id="KW-0808">Transferase</keyword>
<dbReference type="Proteomes" id="UP000500767">
    <property type="component" value="Chromosome"/>
</dbReference>
<evidence type="ECO:0000259" key="2">
    <source>
        <dbReference type="Pfam" id="PF00155"/>
    </source>
</evidence>
<evidence type="ECO:0000313" key="3">
    <source>
        <dbReference type="EMBL" id="QKE89313.1"/>
    </source>
</evidence>
<dbReference type="InterPro" id="IPR015424">
    <property type="entry name" value="PyrdxlP-dep_Trfase"/>
</dbReference>
<accession>A0A6M8HLR1</accession>
<keyword evidence="1 3" id="KW-0032">Aminotransferase</keyword>
<dbReference type="GO" id="GO:0030170">
    <property type="term" value="F:pyridoxal phosphate binding"/>
    <property type="evidence" value="ECO:0007669"/>
    <property type="project" value="InterPro"/>
</dbReference>
<dbReference type="InterPro" id="IPR004838">
    <property type="entry name" value="NHTrfase_class1_PyrdxlP-BS"/>
</dbReference>
<keyword evidence="4" id="KW-1185">Reference proteome</keyword>
<dbReference type="CDD" id="cd00609">
    <property type="entry name" value="AAT_like"/>
    <property type="match status" value="1"/>
</dbReference>
<protein>
    <recommendedName>
        <fullName evidence="1">Aminotransferase</fullName>
        <ecNumber evidence="1">2.6.1.-</ecNumber>
    </recommendedName>
</protein>
<organism evidence="3 4">
    <name type="scientific">Lichenicola cladoniae</name>
    <dbReference type="NCBI Taxonomy" id="1484109"/>
    <lineage>
        <taxon>Bacteria</taxon>
        <taxon>Pseudomonadati</taxon>
        <taxon>Pseudomonadota</taxon>
        <taxon>Alphaproteobacteria</taxon>
        <taxon>Acetobacterales</taxon>
        <taxon>Acetobacteraceae</taxon>
        <taxon>Lichenicola</taxon>
    </lineage>
</organism>
<dbReference type="GO" id="GO:0008483">
    <property type="term" value="F:transaminase activity"/>
    <property type="evidence" value="ECO:0007669"/>
    <property type="project" value="UniProtKB-KW"/>
</dbReference>
<dbReference type="Gene3D" id="3.40.640.10">
    <property type="entry name" value="Type I PLP-dependent aspartate aminotransferase-like (Major domain)"/>
    <property type="match status" value="1"/>
</dbReference>
<gene>
    <name evidence="3" type="ORF">HN018_04050</name>
</gene>
<dbReference type="EC" id="2.6.1.-" evidence="1"/>
<sequence>MIGGATGRFALGDFLTRWGPFARHDLSGSDSETLGLEGLLQMASAENAARWNGHSFAYTDPRGHIRLRTAIAARHDSLIAEHILCCCGAQEAVYCVLQALLGGQNPVRDQHALLLLPIYQPSELALRRLCAVTGVALQEADGWQPDIECIEAAIRPETRLILMNYPNSPTGASLDPQRLDALVNLCRRHGLWLINDEIYRQTEIVQPFGRAPMLADRYERGVSINGLSKGFGLPGLRVGWIACCDRALLQRALTVKSSLSSCIAASSEILAEIALDAEPRIMATQREIALANLHYLKTLLPGLTDLLELDHPQNLAFLSCQYRGGDSAASFAIRLVLDTGVFVLPTVLWQSSLAPVEHERIRLGLGYRRCGAALEELAGALHASRTAA</sequence>
<dbReference type="Gene3D" id="3.90.1150.10">
    <property type="entry name" value="Aspartate Aminotransferase, domain 1"/>
    <property type="match status" value="1"/>
</dbReference>
<dbReference type="InterPro" id="IPR015421">
    <property type="entry name" value="PyrdxlP-dep_Trfase_major"/>
</dbReference>
<proteinExistence type="inferred from homology"/>
<dbReference type="PROSITE" id="PS00105">
    <property type="entry name" value="AA_TRANSFER_CLASS_1"/>
    <property type="match status" value="1"/>
</dbReference>
<dbReference type="InterPro" id="IPR015422">
    <property type="entry name" value="PyrdxlP-dep_Trfase_small"/>
</dbReference>
<name>A0A6M8HLR1_9PROT</name>
<dbReference type="KEGG" id="lck:HN018_04050"/>
<evidence type="ECO:0000313" key="4">
    <source>
        <dbReference type="Proteomes" id="UP000500767"/>
    </source>
</evidence>
<comment type="cofactor">
    <cofactor evidence="1">
        <name>pyridoxal 5'-phosphate</name>
        <dbReference type="ChEBI" id="CHEBI:597326"/>
    </cofactor>
</comment>
<dbReference type="AlphaFoldDB" id="A0A6M8HLR1"/>
<dbReference type="EMBL" id="CP053708">
    <property type="protein sequence ID" value="QKE89313.1"/>
    <property type="molecule type" value="Genomic_DNA"/>
</dbReference>
<comment type="similarity">
    <text evidence="1">Belongs to the class-I pyridoxal-phosphate-dependent aminotransferase family.</text>
</comment>
<dbReference type="PANTHER" id="PTHR43510">
    <property type="entry name" value="AMINOTRANSFERASE FUNCTION, HYPOTHETICAL (EUROFUNG)"/>
    <property type="match status" value="1"/>
</dbReference>